<organism evidence="2 3">
    <name type="scientific">Rubus argutus</name>
    <name type="common">Southern blackberry</name>
    <dbReference type="NCBI Taxonomy" id="59490"/>
    <lineage>
        <taxon>Eukaryota</taxon>
        <taxon>Viridiplantae</taxon>
        <taxon>Streptophyta</taxon>
        <taxon>Embryophyta</taxon>
        <taxon>Tracheophyta</taxon>
        <taxon>Spermatophyta</taxon>
        <taxon>Magnoliopsida</taxon>
        <taxon>eudicotyledons</taxon>
        <taxon>Gunneridae</taxon>
        <taxon>Pentapetalae</taxon>
        <taxon>rosids</taxon>
        <taxon>fabids</taxon>
        <taxon>Rosales</taxon>
        <taxon>Rosaceae</taxon>
        <taxon>Rosoideae</taxon>
        <taxon>Rosoideae incertae sedis</taxon>
        <taxon>Rubus</taxon>
    </lineage>
</organism>
<evidence type="ECO:0000313" key="2">
    <source>
        <dbReference type="EMBL" id="KAK9949991.1"/>
    </source>
</evidence>
<comment type="caution">
    <text evidence="2">The sequence shown here is derived from an EMBL/GenBank/DDBJ whole genome shotgun (WGS) entry which is preliminary data.</text>
</comment>
<feature type="compositionally biased region" description="Polar residues" evidence="1">
    <location>
        <begin position="49"/>
        <end position="68"/>
    </location>
</feature>
<keyword evidence="3" id="KW-1185">Reference proteome</keyword>
<gene>
    <name evidence="2" type="ORF">M0R45_005498</name>
</gene>
<dbReference type="Proteomes" id="UP001457282">
    <property type="component" value="Unassembled WGS sequence"/>
</dbReference>
<name>A0AAW1YMV6_RUBAR</name>
<feature type="region of interest" description="Disordered" evidence="1">
    <location>
        <begin position="29"/>
        <end position="116"/>
    </location>
</feature>
<feature type="compositionally biased region" description="Basic and acidic residues" evidence="1">
    <location>
        <begin position="93"/>
        <end position="116"/>
    </location>
</feature>
<evidence type="ECO:0000313" key="3">
    <source>
        <dbReference type="Proteomes" id="UP001457282"/>
    </source>
</evidence>
<sequence length="116" mass="12875">MTEDRDRDDFNGISRILRQKLCNYVIQEGRYGKEETSENKGDFSVSIAEASSTGDEAQQQSELQPQTPAASASAAIPSFYPITPVAQNVEASRQSKEVKTSEEEQEDKQPEEVSDD</sequence>
<reference evidence="2 3" key="1">
    <citation type="journal article" date="2023" name="G3 (Bethesda)">
        <title>A chromosome-length genome assembly and annotation of blackberry (Rubus argutus, cv. 'Hillquist').</title>
        <authorList>
            <person name="Bruna T."/>
            <person name="Aryal R."/>
            <person name="Dudchenko O."/>
            <person name="Sargent D.J."/>
            <person name="Mead D."/>
            <person name="Buti M."/>
            <person name="Cavallini A."/>
            <person name="Hytonen T."/>
            <person name="Andres J."/>
            <person name="Pham M."/>
            <person name="Weisz D."/>
            <person name="Mascagni F."/>
            <person name="Usai G."/>
            <person name="Natali L."/>
            <person name="Bassil N."/>
            <person name="Fernandez G.E."/>
            <person name="Lomsadze A."/>
            <person name="Armour M."/>
            <person name="Olukolu B."/>
            <person name="Poorten T."/>
            <person name="Britton C."/>
            <person name="Davik J."/>
            <person name="Ashrafi H."/>
            <person name="Aiden E.L."/>
            <person name="Borodovsky M."/>
            <person name="Worthington M."/>
        </authorList>
    </citation>
    <scope>NUCLEOTIDE SEQUENCE [LARGE SCALE GENOMIC DNA]</scope>
    <source>
        <strain evidence="2">PI 553951</strain>
    </source>
</reference>
<dbReference type="EMBL" id="JBEDUW010000001">
    <property type="protein sequence ID" value="KAK9949991.1"/>
    <property type="molecule type" value="Genomic_DNA"/>
</dbReference>
<dbReference type="AlphaFoldDB" id="A0AAW1YMV6"/>
<accession>A0AAW1YMV6</accession>
<feature type="compositionally biased region" description="Basic and acidic residues" evidence="1">
    <location>
        <begin position="30"/>
        <end position="41"/>
    </location>
</feature>
<proteinExistence type="predicted"/>
<evidence type="ECO:0000256" key="1">
    <source>
        <dbReference type="SAM" id="MobiDB-lite"/>
    </source>
</evidence>
<protein>
    <submittedName>
        <fullName evidence="2">Uncharacterized protein</fullName>
    </submittedName>
</protein>